<keyword evidence="3" id="KW-1185">Reference proteome</keyword>
<dbReference type="Proteomes" id="UP000199666">
    <property type="component" value="Unassembled WGS sequence"/>
</dbReference>
<feature type="transmembrane region" description="Helical" evidence="1">
    <location>
        <begin position="29"/>
        <end position="53"/>
    </location>
</feature>
<gene>
    <name evidence="2" type="ORF">SAMN04489864_10167</name>
</gene>
<proteinExistence type="predicted"/>
<evidence type="ECO:0000313" key="2">
    <source>
        <dbReference type="EMBL" id="SFG56484.1"/>
    </source>
</evidence>
<feature type="transmembrane region" description="Helical" evidence="1">
    <location>
        <begin position="65"/>
        <end position="88"/>
    </location>
</feature>
<keyword evidence="1" id="KW-0472">Membrane</keyword>
<dbReference type="EMBL" id="FOPP01000001">
    <property type="protein sequence ID" value="SFG56484.1"/>
    <property type="molecule type" value="Genomic_DNA"/>
</dbReference>
<evidence type="ECO:0000256" key="1">
    <source>
        <dbReference type="SAM" id="Phobius"/>
    </source>
</evidence>
<dbReference type="STRING" id="414048.SAMN04489864_10167"/>
<reference evidence="2 3" key="1">
    <citation type="submission" date="2016-10" db="EMBL/GenBank/DDBJ databases">
        <authorList>
            <person name="de Groot N.N."/>
        </authorList>
    </citation>
    <scope>NUCLEOTIDE SEQUENCE [LARGE SCALE GENOMIC DNA]</scope>
    <source>
        <strain evidence="2 3">DSM 18684</strain>
    </source>
</reference>
<name>A0A1I2SUH2_9SPHI</name>
<accession>A0A1I2SUH2</accession>
<protein>
    <submittedName>
        <fullName evidence="2">Uncharacterized protein</fullName>
    </submittedName>
</protein>
<evidence type="ECO:0000313" key="3">
    <source>
        <dbReference type="Proteomes" id="UP000199666"/>
    </source>
</evidence>
<feature type="transmembrane region" description="Helical" evidence="1">
    <location>
        <begin position="108"/>
        <end position="130"/>
    </location>
</feature>
<keyword evidence="1" id="KW-0812">Transmembrane</keyword>
<keyword evidence="1" id="KW-1133">Transmembrane helix</keyword>
<dbReference type="AlphaFoldDB" id="A0A1I2SUH2"/>
<sequence length="134" mass="15269">MVLKIIEGVYKIIFNALGKKQVVNSGTHAIAGFLTGILALCFFLSIFLLFSYITDKRFYIQKEKGFLLLLIVIYLAGTHFLMFSVFKFNKLGSDENSLFLLDTEILRPSYILLYSTLIGSLALILFDIFFMSKN</sequence>
<organism evidence="2 3">
    <name type="scientific">Pedobacter insulae</name>
    <dbReference type="NCBI Taxonomy" id="414048"/>
    <lineage>
        <taxon>Bacteria</taxon>
        <taxon>Pseudomonadati</taxon>
        <taxon>Bacteroidota</taxon>
        <taxon>Sphingobacteriia</taxon>
        <taxon>Sphingobacteriales</taxon>
        <taxon>Sphingobacteriaceae</taxon>
        <taxon>Pedobacter</taxon>
    </lineage>
</organism>